<feature type="compositionally biased region" description="Polar residues" evidence="1">
    <location>
        <begin position="286"/>
        <end position="304"/>
    </location>
</feature>
<feature type="region of interest" description="Disordered" evidence="1">
    <location>
        <begin position="259"/>
        <end position="341"/>
    </location>
</feature>
<feature type="compositionally biased region" description="Low complexity" evidence="1">
    <location>
        <begin position="386"/>
        <end position="397"/>
    </location>
</feature>
<feature type="compositionally biased region" description="Low complexity" evidence="1">
    <location>
        <begin position="261"/>
        <end position="275"/>
    </location>
</feature>
<proteinExistence type="predicted"/>
<gene>
    <name evidence="2" type="ORF">C6P45_002276</name>
</gene>
<accession>A0A9P6VZA8</accession>
<dbReference type="AlphaFoldDB" id="A0A9P6VZA8"/>
<evidence type="ECO:0000313" key="3">
    <source>
        <dbReference type="Proteomes" id="UP000750334"/>
    </source>
</evidence>
<dbReference type="Proteomes" id="UP000750334">
    <property type="component" value="Unassembled WGS sequence"/>
</dbReference>
<evidence type="ECO:0000256" key="1">
    <source>
        <dbReference type="SAM" id="MobiDB-lite"/>
    </source>
</evidence>
<protein>
    <submittedName>
        <fullName evidence="2">Uncharacterized protein</fullName>
    </submittedName>
</protein>
<dbReference type="InterPro" id="IPR029063">
    <property type="entry name" value="SAM-dependent_MTases_sf"/>
</dbReference>
<feature type="region of interest" description="Disordered" evidence="1">
    <location>
        <begin position="377"/>
        <end position="409"/>
    </location>
</feature>
<organism evidence="2 3">
    <name type="scientific">Maudiozyma exigua</name>
    <name type="common">Yeast</name>
    <name type="synonym">Kazachstania exigua</name>
    <dbReference type="NCBI Taxonomy" id="34358"/>
    <lineage>
        <taxon>Eukaryota</taxon>
        <taxon>Fungi</taxon>
        <taxon>Dikarya</taxon>
        <taxon>Ascomycota</taxon>
        <taxon>Saccharomycotina</taxon>
        <taxon>Saccharomycetes</taxon>
        <taxon>Saccharomycetales</taxon>
        <taxon>Saccharomycetaceae</taxon>
        <taxon>Maudiozyma</taxon>
    </lineage>
</organism>
<reference evidence="2 3" key="1">
    <citation type="submission" date="2020-11" db="EMBL/GenBank/DDBJ databases">
        <title>Kefir isolates.</title>
        <authorList>
            <person name="Marcisauskas S."/>
            <person name="Kim Y."/>
            <person name="Blasche S."/>
        </authorList>
    </citation>
    <scope>NUCLEOTIDE SEQUENCE [LARGE SCALE GENOMIC DNA]</scope>
    <source>
        <strain evidence="2 3">OG2</strain>
    </source>
</reference>
<sequence length="613" mass="69779">MNSSQIMELIQLWSFQVETYFTQSNSLLFSPEVTQILINRRSQRRKSTTNSIEETLFTHQSESNKSWDTRTDMGTQMTDPLEDIDLLLLRPLVTHQIGWQLAYNEPQITVADYELNIAPWKEADEASNTRLIEFMEGNEVHYTYTEGAIISSDLNDIKYMNNLNATDYFLDCMDRKLNGGSKLADISNENLIDNTDISSITRSDHSLNFHRSTSDAMSIKSYAAPSVIAQQQQLHKKKRKETKPKKSGFVNFFRRKHASISNSPDDSQQQHQSQSFAEGHPDPIITRSTIGVIPTSSTVGTASLGTDPVRIEKQLQSQSSIPFESIDESISKPSAPKNNEDSLQNEWLEDHYCETLSNYRKVSMPTQYYFLRSKSSGLAPELSPNSQTKSTESSQESLNSEEHLPSRTTVNNRGYYGRELLQLKLPFNKDSIPAILCPWIWTTLTRTKWGNLLREIKRCLQPEGYVLAIATDLRVSNSEYNGSPEASTEFKTSVDRNRIFDLLSIEAMNKGLHIFPTKHLARKFKECGFVNIKTTTLSLKSGDLKTNMGCINEFMITLLWHLLTGSRAAKETAEECIQVDSMIEKYIKEHWDKVDDRAGCLRTVFIVAQKPKN</sequence>
<evidence type="ECO:0000313" key="2">
    <source>
        <dbReference type="EMBL" id="KAG0658126.1"/>
    </source>
</evidence>
<dbReference type="Gene3D" id="3.40.50.150">
    <property type="entry name" value="Vaccinia Virus protein VP39"/>
    <property type="match status" value="1"/>
</dbReference>
<comment type="caution">
    <text evidence="2">The sequence shown here is derived from an EMBL/GenBank/DDBJ whole genome shotgun (WGS) entry which is preliminary data.</text>
</comment>
<keyword evidence="3" id="KW-1185">Reference proteome</keyword>
<dbReference type="OrthoDB" id="10256176at2759"/>
<dbReference type="EMBL" id="PUHR01000220">
    <property type="protein sequence ID" value="KAG0658126.1"/>
    <property type="molecule type" value="Genomic_DNA"/>
</dbReference>
<dbReference type="SUPFAM" id="SSF53335">
    <property type="entry name" value="S-adenosyl-L-methionine-dependent methyltransferases"/>
    <property type="match status" value="1"/>
</dbReference>
<name>A0A9P6VZA8_MAUEX</name>